<accession>A0A914CXX0</accession>
<dbReference type="Gene3D" id="3.30.559.70">
    <property type="entry name" value="Choline/Carnitine o-acyltransferase, domain 2"/>
    <property type="match status" value="1"/>
</dbReference>
<keyword evidence="2 5" id="KW-0808">Transferase</keyword>
<dbReference type="PANTHER" id="PTHR22589:SF103">
    <property type="entry name" value="CARNITINE O-ACETYL-TRANSFERASE, ISOFORM A-RELATED"/>
    <property type="match status" value="1"/>
</dbReference>
<dbReference type="InterPro" id="IPR042231">
    <property type="entry name" value="Cho/carn_acyl_trans_2"/>
</dbReference>
<evidence type="ECO:0000256" key="1">
    <source>
        <dbReference type="ARBA" id="ARBA00005232"/>
    </source>
</evidence>
<feature type="active site" description="Proton acceptor" evidence="4">
    <location>
        <position position="351"/>
    </location>
</feature>
<dbReference type="GO" id="GO:0019254">
    <property type="term" value="P:carnitine metabolic process, CoA-linked"/>
    <property type="evidence" value="ECO:0007669"/>
    <property type="project" value="TreeGrafter"/>
</dbReference>
<dbReference type="WBParaSite" id="ACRNAN_scaffold1610.g9186.t1">
    <property type="protein sequence ID" value="ACRNAN_scaffold1610.g9186.t1"/>
    <property type="gene ID" value="ACRNAN_scaffold1610.g9186"/>
</dbReference>
<dbReference type="Pfam" id="PF00755">
    <property type="entry name" value="Carn_acyltransf"/>
    <property type="match status" value="1"/>
</dbReference>
<dbReference type="InterPro" id="IPR023213">
    <property type="entry name" value="CAT-like_dom_sf"/>
</dbReference>
<protein>
    <submittedName>
        <fullName evidence="8">Choline/carnitine acyltransferase domain-containing protein</fullName>
    </submittedName>
</protein>
<dbReference type="AlphaFoldDB" id="A0A914CXX0"/>
<evidence type="ECO:0000256" key="5">
    <source>
        <dbReference type="RuleBase" id="RU003801"/>
    </source>
</evidence>
<comment type="similarity">
    <text evidence="1 5">Belongs to the carnitine/choline acetyltransferase family.</text>
</comment>
<evidence type="ECO:0000256" key="4">
    <source>
        <dbReference type="PIRSR" id="PIRSR600542-1"/>
    </source>
</evidence>
<dbReference type="SUPFAM" id="SSF52777">
    <property type="entry name" value="CoA-dependent acyltransferases"/>
    <property type="match status" value="1"/>
</dbReference>
<keyword evidence="7" id="KW-1185">Reference proteome</keyword>
<dbReference type="Proteomes" id="UP000887540">
    <property type="component" value="Unplaced"/>
</dbReference>
<organism evidence="7 8">
    <name type="scientific">Acrobeloides nanus</name>
    <dbReference type="NCBI Taxonomy" id="290746"/>
    <lineage>
        <taxon>Eukaryota</taxon>
        <taxon>Metazoa</taxon>
        <taxon>Ecdysozoa</taxon>
        <taxon>Nematoda</taxon>
        <taxon>Chromadorea</taxon>
        <taxon>Rhabditida</taxon>
        <taxon>Tylenchina</taxon>
        <taxon>Cephalobomorpha</taxon>
        <taxon>Cephaloboidea</taxon>
        <taxon>Cephalobidae</taxon>
        <taxon>Acrobeloides</taxon>
    </lineage>
</organism>
<evidence type="ECO:0000313" key="8">
    <source>
        <dbReference type="WBParaSite" id="ACRNAN_scaffold1610.g9186.t1"/>
    </source>
</evidence>
<dbReference type="GO" id="GO:0005777">
    <property type="term" value="C:peroxisome"/>
    <property type="evidence" value="ECO:0007669"/>
    <property type="project" value="TreeGrafter"/>
</dbReference>
<evidence type="ECO:0000259" key="6">
    <source>
        <dbReference type="Pfam" id="PF00755"/>
    </source>
</evidence>
<name>A0A914CXX0_9BILA</name>
<evidence type="ECO:0000313" key="7">
    <source>
        <dbReference type="Proteomes" id="UP000887540"/>
    </source>
</evidence>
<reference evidence="8" key="1">
    <citation type="submission" date="2022-11" db="UniProtKB">
        <authorList>
            <consortium name="WormBaseParasite"/>
        </authorList>
    </citation>
    <scope>IDENTIFICATION</scope>
</reference>
<keyword evidence="3 5" id="KW-0012">Acyltransferase</keyword>
<sequence length="381" mass="42957">MKKCTELTLVFKMGRSKVYPVASSFHTTSPTADVNLQQKKLTYSQLPKLTLPPLQDTLAKFVAFAKPIQSSSQFDETCKAVDNFLRSGEAEKLNKILEGRAQKFTNWLTPWWLDIAYLEARTPLPVITSPGVAFGYLDFKGPQGQVECAARMIQAALNFHHKILSDELPEDKAGNIPFDMSQYKYLFGTTRIPKINKDEIRYGSAQPKWARHVIVTRNGHSFHVPVYGQNGELLGLDDLKTQIQAILPESESLNPHPINVVSSDGRNEWAAVYERLKKKSPKSIESYENALFIVCLDKDVPPRPNTTTQDEQMQQALTGGGTHQNTINRWFDKTIQLIVAQNGYNGLTYEHTPAEGPPIGLNYLKYCLFNIKKIYGKISHN</sequence>
<proteinExistence type="inferred from homology"/>
<dbReference type="PANTHER" id="PTHR22589">
    <property type="entry name" value="CARNITINE O-ACYLTRANSFERASE"/>
    <property type="match status" value="1"/>
</dbReference>
<dbReference type="InterPro" id="IPR000542">
    <property type="entry name" value="Carn_acyl_trans"/>
</dbReference>
<feature type="domain" description="Choline/carnitine acyltransferase" evidence="6">
    <location>
        <begin position="50"/>
        <end position="360"/>
    </location>
</feature>
<dbReference type="PROSITE" id="PS00440">
    <property type="entry name" value="ACYLTRANSF_C_2"/>
    <property type="match status" value="1"/>
</dbReference>
<dbReference type="Gene3D" id="3.30.559.10">
    <property type="entry name" value="Chloramphenicol acetyltransferase-like domain"/>
    <property type="match status" value="1"/>
</dbReference>
<dbReference type="GO" id="GO:0004092">
    <property type="term" value="F:carnitine O-acetyltransferase activity"/>
    <property type="evidence" value="ECO:0007669"/>
    <property type="project" value="TreeGrafter"/>
</dbReference>
<evidence type="ECO:0000256" key="3">
    <source>
        <dbReference type="ARBA" id="ARBA00023315"/>
    </source>
</evidence>
<dbReference type="InterPro" id="IPR039551">
    <property type="entry name" value="Cho/carn_acyl_trans"/>
</dbReference>
<evidence type="ECO:0000256" key="2">
    <source>
        <dbReference type="ARBA" id="ARBA00022679"/>
    </source>
</evidence>